<evidence type="ECO:0000313" key="2">
    <source>
        <dbReference type="EMBL" id="ORX75645.1"/>
    </source>
</evidence>
<dbReference type="OrthoDB" id="10378528at2759"/>
<proteinExistence type="predicted"/>
<accession>A0A1Y1WQH8</accession>
<keyword evidence="1" id="KW-0732">Signal</keyword>
<dbReference type="EMBL" id="MCFG01000345">
    <property type="protein sequence ID" value="ORX75645.1"/>
    <property type="molecule type" value="Genomic_DNA"/>
</dbReference>
<reference evidence="2 3" key="2">
    <citation type="submission" date="2016-08" db="EMBL/GenBank/DDBJ databases">
        <title>Pervasive Adenine N6-methylation of Active Genes in Fungi.</title>
        <authorList>
            <consortium name="DOE Joint Genome Institute"/>
            <person name="Mondo S.J."/>
            <person name="Dannebaum R.O."/>
            <person name="Kuo R.C."/>
            <person name="Labutti K."/>
            <person name="Haridas S."/>
            <person name="Kuo A."/>
            <person name="Salamov A."/>
            <person name="Ahrendt S.R."/>
            <person name="Lipzen A."/>
            <person name="Sullivan W."/>
            <person name="Andreopoulos W.B."/>
            <person name="Clum A."/>
            <person name="Lindquist E."/>
            <person name="Daum C."/>
            <person name="Ramamoorthy G.K."/>
            <person name="Gryganskyi A."/>
            <person name="Culley D."/>
            <person name="Magnuson J.K."/>
            <person name="James T.Y."/>
            <person name="O'Malley M.A."/>
            <person name="Stajich J.E."/>
            <person name="Spatafora J.W."/>
            <person name="Visel A."/>
            <person name="Grigoriev I.V."/>
        </authorList>
    </citation>
    <scope>NUCLEOTIDE SEQUENCE [LARGE SCALE GENOMIC DNA]</scope>
    <source>
        <strain evidence="2 3">S4</strain>
    </source>
</reference>
<organism evidence="2 3">
    <name type="scientific">Anaeromyces robustus</name>
    <dbReference type="NCBI Taxonomy" id="1754192"/>
    <lineage>
        <taxon>Eukaryota</taxon>
        <taxon>Fungi</taxon>
        <taxon>Fungi incertae sedis</taxon>
        <taxon>Chytridiomycota</taxon>
        <taxon>Chytridiomycota incertae sedis</taxon>
        <taxon>Neocallimastigomycetes</taxon>
        <taxon>Neocallimastigales</taxon>
        <taxon>Neocallimastigaceae</taxon>
        <taxon>Anaeromyces</taxon>
    </lineage>
</organism>
<feature type="chain" id="PRO_5010987895" evidence="1">
    <location>
        <begin position="19"/>
        <end position="135"/>
    </location>
</feature>
<dbReference type="AlphaFoldDB" id="A0A1Y1WQH8"/>
<dbReference type="Proteomes" id="UP000193944">
    <property type="component" value="Unassembled WGS sequence"/>
</dbReference>
<protein>
    <submittedName>
        <fullName evidence="2">Uncharacterized protein</fullName>
    </submittedName>
</protein>
<gene>
    <name evidence="2" type="ORF">BCR32DRAFT_284994</name>
</gene>
<name>A0A1Y1WQH8_9FUNG</name>
<evidence type="ECO:0000256" key="1">
    <source>
        <dbReference type="SAM" id="SignalP"/>
    </source>
</evidence>
<comment type="caution">
    <text evidence="2">The sequence shown here is derived from an EMBL/GenBank/DDBJ whole genome shotgun (WGS) entry which is preliminary data.</text>
</comment>
<evidence type="ECO:0000313" key="3">
    <source>
        <dbReference type="Proteomes" id="UP000193944"/>
    </source>
</evidence>
<feature type="signal peptide" evidence="1">
    <location>
        <begin position="1"/>
        <end position="18"/>
    </location>
</feature>
<keyword evidence="3" id="KW-1185">Reference proteome</keyword>
<reference evidence="2 3" key="1">
    <citation type="submission" date="2016-08" db="EMBL/GenBank/DDBJ databases">
        <title>A Parts List for Fungal Cellulosomes Revealed by Comparative Genomics.</title>
        <authorList>
            <consortium name="DOE Joint Genome Institute"/>
            <person name="Haitjema C.H."/>
            <person name="Gilmore S.P."/>
            <person name="Henske J.K."/>
            <person name="Solomon K.V."/>
            <person name="De Groot R."/>
            <person name="Kuo A."/>
            <person name="Mondo S.J."/>
            <person name="Salamov A.A."/>
            <person name="Labutti K."/>
            <person name="Zhao Z."/>
            <person name="Chiniquy J."/>
            <person name="Barry K."/>
            <person name="Brewer H.M."/>
            <person name="Purvine S.O."/>
            <person name="Wright A.T."/>
            <person name="Boxma B."/>
            <person name="Van Alen T."/>
            <person name="Hackstein J.H."/>
            <person name="Baker S.E."/>
            <person name="Grigoriev I.V."/>
            <person name="O'Malley M.A."/>
        </authorList>
    </citation>
    <scope>NUCLEOTIDE SEQUENCE [LARGE SCALE GENOMIC DNA]</scope>
    <source>
        <strain evidence="2 3">S4</strain>
    </source>
</reference>
<sequence>MFKSCIIIYSFLLISVFSIPLQYPVLNSKLKCNDYTCDECDNFLDGLKDDIIACAQSYITDTNDNGFLSFTPGLQKINNDEYECASFKIKINSNGEYEDEETKILYDTNNLVMIIKDAINQTDCQCKFNYSISNE</sequence>